<sequence length="54" mass="5434">MTLADVTDSGGITREDVAAVLLALLDAPGSEGRTLEAIAGDTLIADAVRALAPR</sequence>
<dbReference type="HOGENOM" id="CLU_3048289_0_0_11"/>
<dbReference type="EMBL" id="CP002047">
    <property type="protein sequence ID" value="ADI11728.1"/>
    <property type="molecule type" value="Genomic_DNA"/>
</dbReference>
<organism evidence="1 2">
    <name type="scientific">Streptomyces bingchenggensis (strain BCW-1)</name>
    <dbReference type="NCBI Taxonomy" id="749414"/>
    <lineage>
        <taxon>Bacteria</taxon>
        <taxon>Bacillati</taxon>
        <taxon>Actinomycetota</taxon>
        <taxon>Actinomycetes</taxon>
        <taxon>Kitasatosporales</taxon>
        <taxon>Streptomycetaceae</taxon>
        <taxon>Streptomyces</taxon>
    </lineage>
</organism>
<accession>D7BW18</accession>
<dbReference type="STRING" id="749414.SBI_08610"/>
<dbReference type="Proteomes" id="UP000000377">
    <property type="component" value="Chromosome"/>
</dbReference>
<evidence type="ECO:0000313" key="2">
    <source>
        <dbReference type="Proteomes" id="UP000000377"/>
    </source>
</evidence>
<dbReference type="PATRIC" id="fig|749414.3.peg.8858"/>
<protein>
    <submittedName>
        <fullName evidence="1">Uncharacterized protein</fullName>
    </submittedName>
</protein>
<evidence type="ECO:0000313" key="1">
    <source>
        <dbReference type="EMBL" id="ADI11728.1"/>
    </source>
</evidence>
<proteinExistence type="predicted"/>
<dbReference type="Gene3D" id="3.40.50.720">
    <property type="entry name" value="NAD(P)-binding Rossmann-like Domain"/>
    <property type="match status" value="1"/>
</dbReference>
<reference evidence="1 2" key="1">
    <citation type="journal article" date="2010" name="J. Bacteriol.">
        <title>Genome sequence of the milbemycin-producing bacterium Streptomyces bingchenggensis.</title>
        <authorList>
            <person name="Wang X.J."/>
            <person name="Yan Y.J."/>
            <person name="Zhang B."/>
            <person name="An J."/>
            <person name="Wang J.J."/>
            <person name="Tian J."/>
            <person name="Jiang L."/>
            <person name="Chen Y.H."/>
            <person name="Huang S.X."/>
            <person name="Yin M."/>
            <person name="Zhang J."/>
            <person name="Gao A.L."/>
            <person name="Liu C.X."/>
            <person name="Zhu Z.X."/>
            <person name="Xiang W.S."/>
        </authorList>
    </citation>
    <scope>NUCLEOTIDE SEQUENCE [LARGE SCALE GENOMIC DNA]</scope>
    <source>
        <strain evidence="1 2">BCW-1</strain>
    </source>
</reference>
<gene>
    <name evidence="1" type="ordered locus">SBI_08610</name>
</gene>
<keyword evidence="2" id="KW-1185">Reference proteome</keyword>
<dbReference type="AlphaFoldDB" id="D7BW18"/>
<name>D7BW18_STRBB</name>
<dbReference type="KEGG" id="sbh:SBI_08610"/>